<reference evidence="1" key="1">
    <citation type="submission" date="2021-01" db="EMBL/GenBank/DDBJ databases">
        <authorList>
            <person name="Sun Q."/>
        </authorList>
    </citation>
    <scope>NUCLEOTIDE SEQUENCE</scope>
    <source>
        <strain evidence="1">YIM B02566</strain>
    </source>
</reference>
<organism evidence="1 2">
    <name type="scientific">Taklimakanibacter albus</name>
    <dbReference type="NCBI Taxonomy" id="2800327"/>
    <lineage>
        <taxon>Bacteria</taxon>
        <taxon>Pseudomonadati</taxon>
        <taxon>Pseudomonadota</taxon>
        <taxon>Alphaproteobacteria</taxon>
        <taxon>Hyphomicrobiales</taxon>
        <taxon>Aestuariivirgaceae</taxon>
        <taxon>Taklimakanibacter</taxon>
    </lineage>
</organism>
<protein>
    <submittedName>
        <fullName evidence="1">(2Fe-2S)-binding protein</fullName>
    </submittedName>
</protein>
<dbReference type="Proteomes" id="UP000616151">
    <property type="component" value="Unassembled WGS sequence"/>
</dbReference>
<dbReference type="EMBL" id="JAENHL010000008">
    <property type="protein sequence ID" value="MBK1870241.1"/>
    <property type="molecule type" value="Genomic_DNA"/>
</dbReference>
<name>A0ACC5RC18_9HYPH</name>
<proteinExistence type="predicted"/>
<evidence type="ECO:0000313" key="2">
    <source>
        <dbReference type="Proteomes" id="UP000616151"/>
    </source>
</evidence>
<accession>A0ACC5RC18</accession>
<gene>
    <name evidence="1" type="ORF">JHL16_28015</name>
</gene>
<sequence>MSPVVTLLINGAPIEAEAGVTVASVLHRQRPALRVSPRLQAPRGLYCGMGVCFECVVTIDGQTQRACITQVRDGMVVEVAS</sequence>
<comment type="caution">
    <text evidence="1">The sequence shown here is derived from an EMBL/GenBank/DDBJ whole genome shotgun (WGS) entry which is preliminary data.</text>
</comment>
<keyword evidence="2" id="KW-1185">Reference proteome</keyword>
<evidence type="ECO:0000313" key="1">
    <source>
        <dbReference type="EMBL" id="MBK1870241.1"/>
    </source>
</evidence>